<accession>A0A8J4E9J2</accession>
<dbReference type="AlphaFoldDB" id="A0A8J4E9J2"/>
<organism evidence="2 3">
    <name type="scientific">Virgisporangium ochraceum</name>
    <dbReference type="NCBI Taxonomy" id="65505"/>
    <lineage>
        <taxon>Bacteria</taxon>
        <taxon>Bacillati</taxon>
        <taxon>Actinomycetota</taxon>
        <taxon>Actinomycetes</taxon>
        <taxon>Micromonosporales</taxon>
        <taxon>Micromonosporaceae</taxon>
        <taxon>Virgisporangium</taxon>
    </lineage>
</organism>
<feature type="compositionally biased region" description="Basic and acidic residues" evidence="1">
    <location>
        <begin position="1"/>
        <end position="24"/>
    </location>
</feature>
<feature type="region of interest" description="Disordered" evidence="1">
    <location>
        <begin position="1"/>
        <end position="95"/>
    </location>
</feature>
<gene>
    <name evidence="2" type="ORF">Voc01_022170</name>
</gene>
<reference evidence="2" key="1">
    <citation type="submission" date="2021-01" db="EMBL/GenBank/DDBJ databases">
        <title>Whole genome shotgun sequence of Virgisporangium ochraceum NBRC 16418.</title>
        <authorList>
            <person name="Komaki H."/>
            <person name="Tamura T."/>
        </authorList>
    </citation>
    <scope>NUCLEOTIDE SEQUENCE</scope>
    <source>
        <strain evidence="2">NBRC 16418</strain>
    </source>
</reference>
<sequence>MDAAMRPEREPPRGTNGDHNRERAYNGADLRPAQNLDTAYRSRWAVNTAGRRRRDHPGMPDGPLPITTVPYDPPSEERRADRPPAPGAGARRPIDLGPLMRLAHESYWARFFNRPRHSAIADA</sequence>
<name>A0A8J4E9J2_9ACTN</name>
<dbReference type="EMBL" id="BOPH01000024">
    <property type="protein sequence ID" value="GIJ67300.1"/>
    <property type="molecule type" value="Genomic_DNA"/>
</dbReference>
<evidence type="ECO:0000256" key="1">
    <source>
        <dbReference type="SAM" id="MobiDB-lite"/>
    </source>
</evidence>
<evidence type="ECO:0000313" key="3">
    <source>
        <dbReference type="Proteomes" id="UP000635606"/>
    </source>
</evidence>
<protein>
    <submittedName>
        <fullName evidence="2">Uncharacterized protein</fullName>
    </submittedName>
</protein>
<evidence type="ECO:0000313" key="2">
    <source>
        <dbReference type="EMBL" id="GIJ67300.1"/>
    </source>
</evidence>
<comment type="caution">
    <text evidence="2">The sequence shown here is derived from an EMBL/GenBank/DDBJ whole genome shotgun (WGS) entry which is preliminary data.</text>
</comment>
<dbReference type="Proteomes" id="UP000635606">
    <property type="component" value="Unassembled WGS sequence"/>
</dbReference>
<proteinExistence type="predicted"/>
<keyword evidence="3" id="KW-1185">Reference proteome</keyword>